<dbReference type="EMBL" id="JBICBT010000995">
    <property type="protein sequence ID" value="KAL3088793.1"/>
    <property type="molecule type" value="Genomic_DNA"/>
</dbReference>
<organism evidence="1 2">
    <name type="scientific">Heterodera trifolii</name>
    <dbReference type="NCBI Taxonomy" id="157864"/>
    <lineage>
        <taxon>Eukaryota</taxon>
        <taxon>Metazoa</taxon>
        <taxon>Ecdysozoa</taxon>
        <taxon>Nematoda</taxon>
        <taxon>Chromadorea</taxon>
        <taxon>Rhabditida</taxon>
        <taxon>Tylenchina</taxon>
        <taxon>Tylenchomorpha</taxon>
        <taxon>Tylenchoidea</taxon>
        <taxon>Heteroderidae</taxon>
        <taxon>Heteroderinae</taxon>
        <taxon>Heterodera</taxon>
    </lineage>
</organism>
<protein>
    <submittedName>
        <fullName evidence="1">Uncharacterized protein</fullName>
    </submittedName>
</protein>
<gene>
    <name evidence="1" type="ORF">niasHT_023141</name>
</gene>
<name>A0ABD2JEA2_9BILA</name>
<evidence type="ECO:0000313" key="2">
    <source>
        <dbReference type="Proteomes" id="UP001620626"/>
    </source>
</evidence>
<sequence>MVTAKLRGPNTSEFDHFIRNSAEKLTVGRFVFLTNDVAQMTCHWRISEQRHFAEECLGIPNGQLLTVTFTDADSPYFRSNSSFLGIGMDKWAPPFHLVKSVLNKFEKGPSMELRAAKNGG</sequence>
<keyword evidence="2" id="KW-1185">Reference proteome</keyword>
<accession>A0ABD2JEA2</accession>
<dbReference type="Proteomes" id="UP001620626">
    <property type="component" value="Unassembled WGS sequence"/>
</dbReference>
<reference evidence="1 2" key="1">
    <citation type="submission" date="2024-10" db="EMBL/GenBank/DDBJ databases">
        <authorList>
            <person name="Kim D."/>
        </authorList>
    </citation>
    <scope>NUCLEOTIDE SEQUENCE [LARGE SCALE GENOMIC DNA]</scope>
    <source>
        <strain evidence="1">BH-2024</strain>
    </source>
</reference>
<dbReference type="AlphaFoldDB" id="A0ABD2JEA2"/>
<proteinExistence type="predicted"/>
<comment type="caution">
    <text evidence="1">The sequence shown here is derived from an EMBL/GenBank/DDBJ whole genome shotgun (WGS) entry which is preliminary data.</text>
</comment>
<evidence type="ECO:0000313" key="1">
    <source>
        <dbReference type="EMBL" id="KAL3088793.1"/>
    </source>
</evidence>